<dbReference type="Proteomes" id="UP000094828">
    <property type="component" value="Unassembled WGS sequence"/>
</dbReference>
<feature type="compositionally biased region" description="Low complexity" evidence="1">
    <location>
        <begin position="204"/>
        <end position="223"/>
    </location>
</feature>
<comment type="caution">
    <text evidence="2">The sequence shown here is derived from an EMBL/GenBank/DDBJ whole genome shotgun (WGS) entry which is preliminary data.</text>
</comment>
<evidence type="ECO:0000313" key="3">
    <source>
        <dbReference type="Proteomes" id="UP000094828"/>
    </source>
</evidence>
<gene>
    <name evidence="2" type="ORF">A6X21_17345</name>
</gene>
<organism evidence="2 3">
    <name type="scientific">Planctopirus hydrillae</name>
    <dbReference type="NCBI Taxonomy" id="1841610"/>
    <lineage>
        <taxon>Bacteria</taxon>
        <taxon>Pseudomonadati</taxon>
        <taxon>Planctomycetota</taxon>
        <taxon>Planctomycetia</taxon>
        <taxon>Planctomycetales</taxon>
        <taxon>Planctomycetaceae</taxon>
        <taxon>Planctopirus</taxon>
    </lineage>
</organism>
<name>A0A1C3EMG3_9PLAN</name>
<sequence length="367" mass="40226">MISIARRLPHRGELSYSLIDHWRFKMQLSKMWLSTGLSLGLATTVFAQTPPGNDPAEAVPPAGNETQIETPIGNVKVRTTTTPPNSAQVNPNRVDPLPGAVYTPGVQGQAVTAPRAASPQAVPAQAAHLESHLVNCLILKNQEEVELSRFSQNELQNEKVKKFAAQLVASHQQSLNQLRALKIQQSAQQETSRPATFTATEVVTTTAPATTAPSTPAPSTSAQRRAERQVERAERQLERATGVNVELTPEVPLSGRQVVGYRGRVMLQPQYVGKSTENDVVLQIQQDATQESLDLAVNELIEAKEHQQVDQAFLGIQAGMHMHMLAQLQALEKHTTGELQQYVTEAKATTEKHLQMAKSLMQEIDQK</sequence>
<feature type="compositionally biased region" description="Polar residues" evidence="1">
    <location>
        <begin position="80"/>
        <end position="91"/>
    </location>
</feature>
<feature type="compositionally biased region" description="Basic and acidic residues" evidence="1">
    <location>
        <begin position="224"/>
        <end position="237"/>
    </location>
</feature>
<accession>A0A1C3EMG3</accession>
<keyword evidence="3" id="KW-1185">Reference proteome</keyword>
<dbReference type="EMBL" id="LYDR01000040">
    <property type="protein sequence ID" value="ODA34426.1"/>
    <property type="molecule type" value="Genomic_DNA"/>
</dbReference>
<feature type="region of interest" description="Disordered" evidence="1">
    <location>
        <begin position="80"/>
        <end position="101"/>
    </location>
</feature>
<evidence type="ECO:0000313" key="2">
    <source>
        <dbReference type="EMBL" id="ODA34426.1"/>
    </source>
</evidence>
<proteinExistence type="predicted"/>
<feature type="region of interest" description="Disordered" evidence="1">
    <location>
        <begin position="204"/>
        <end position="237"/>
    </location>
</feature>
<evidence type="ECO:0000256" key="1">
    <source>
        <dbReference type="SAM" id="MobiDB-lite"/>
    </source>
</evidence>
<evidence type="ECO:0008006" key="4">
    <source>
        <dbReference type="Google" id="ProtNLM"/>
    </source>
</evidence>
<dbReference type="STRING" id="1841610.A6X21_17345"/>
<dbReference type="AlphaFoldDB" id="A0A1C3EMG3"/>
<reference evidence="2 3" key="1">
    <citation type="submission" date="2016-05" db="EMBL/GenBank/DDBJ databases">
        <title>Genomic and physiological characterization of Planctopirus sp. isolated from fresh water lake.</title>
        <authorList>
            <person name="Subhash Y."/>
            <person name="Ramana C."/>
        </authorList>
    </citation>
    <scope>NUCLEOTIDE SEQUENCE [LARGE SCALE GENOMIC DNA]</scope>
    <source>
        <strain evidence="2 3">JC280</strain>
    </source>
</reference>
<protein>
    <recommendedName>
        <fullName evidence="4">DUF4142 domain-containing protein</fullName>
    </recommendedName>
</protein>